<dbReference type="AlphaFoldDB" id="A0A642UTE9"/>
<evidence type="ECO:0000313" key="2">
    <source>
        <dbReference type="EMBL" id="KAA8902530.1"/>
    </source>
</evidence>
<dbReference type="Gene3D" id="1.20.1050.10">
    <property type="match status" value="1"/>
</dbReference>
<dbReference type="Gene3D" id="3.40.30.10">
    <property type="entry name" value="Glutaredoxin"/>
    <property type="match status" value="1"/>
</dbReference>
<dbReference type="InterPro" id="IPR010987">
    <property type="entry name" value="Glutathione-S-Trfase_C-like"/>
</dbReference>
<comment type="caution">
    <text evidence="2">The sequence shown here is derived from an EMBL/GenBank/DDBJ whole genome shotgun (WGS) entry which is preliminary data.</text>
</comment>
<dbReference type="SUPFAM" id="SSF47616">
    <property type="entry name" value="GST C-terminal domain-like"/>
    <property type="match status" value="1"/>
</dbReference>
<keyword evidence="3" id="KW-1185">Reference proteome</keyword>
<proteinExistence type="predicted"/>
<dbReference type="VEuPathDB" id="FungiDB:TRICI_005891"/>
<dbReference type="InterPro" id="IPR004046">
    <property type="entry name" value="GST_C"/>
</dbReference>
<evidence type="ECO:0000259" key="1">
    <source>
        <dbReference type="PROSITE" id="PS50405"/>
    </source>
</evidence>
<dbReference type="PROSITE" id="PS50405">
    <property type="entry name" value="GST_CTER"/>
    <property type="match status" value="1"/>
</dbReference>
<dbReference type="InterPro" id="IPR036282">
    <property type="entry name" value="Glutathione-S-Trfase_C_sf"/>
</dbReference>
<dbReference type="SUPFAM" id="SSF52833">
    <property type="entry name" value="Thioredoxin-like"/>
    <property type="match status" value="1"/>
</dbReference>
<protein>
    <recommendedName>
        <fullName evidence="1">GST C-terminal domain-containing protein</fullName>
    </recommendedName>
</protein>
<organism evidence="2 3">
    <name type="scientific">Trichomonascus ciferrii</name>
    <dbReference type="NCBI Taxonomy" id="44093"/>
    <lineage>
        <taxon>Eukaryota</taxon>
        <taxon>Fungi</taxon>
        <taxon>Dikarya</taxon>
        <taxon>Ascomycota</taxon>
        <taxon>Saccharomycotina</taxon>
        <taxon>Dipodascomycetes</taxon>
        <taxon>Dipodascales</taxon>
        <taxon>Trichomonascaceae</taxon>
        <taxon>Trichomonascus</taxon>
        <taxon>Trichomonascus ciferrii complex</taxon>
    </lineage>
</organism>
<dbReference type="EMBL" id="SWFS01000466">
    <property type="protein sequence ID" value="KAA8902530.1"/>
    <property type="molecule type" value="Genomic_DNA"/>
</dbReference>
<name>A0A642UTE9_9ASCO</name>
<dbReference type="OrthoDB" id="2309723at2759"/>
<dbReference type="PANTHER" id="PTHR44051">
    <property type="entry name" value="GLUTATHIONE S-TRANSFERASE-RELATED"/>
    <property type="match status" value="1"/>
</dbReference>
<evidence type="ECO:0000313" key="3">
    <source>
        <dbReference type="Proteomes" id="UP000761534"/>
    </source>
</evidence>
<dbReference type="PANTHER" id="PTHR44051:SF8">
    <property type="entry name" value="GLUTATHIONE S-TRANSFERASE GSTA"/>
    <property type="match status" value="1"/>
</dbReference>
<dbReference type="Pfam" id="PF00043">
    <property type="entry name" value="GST_C"/>
    <property type="match status" value="1"/>
</dbReference>
<dbReference type="CDD" id="cd03188">
    <property type="entry name" value="GST_C_Beta"/>
    <property type="match status" value="1"/>
</dbReference>
<accession>A0A642UTE9</accession>
<dbReference type="InterPro" id="IPR036249">
    <property type="entry name" value="Thioredoxin-like_sf"/>
</dbReference>
<feature type="domain" description="GST C-terminal" evidence="1">
    <location>
        <begin position="92"/>
        <end position="209"/>
    </location>
</feature>
<gene>
    <name evidence="2" type="ORF">TRICI_005891</name>
</gene>
<reference evidence="2" key="1">
    <citation type="journal article" date="2019" name="G3 (Bethesda)">
        <title>Genome Assemblies of Two Rare Opportunistic Yeast Pathogens: Diutina rugosa (syn. Candida rugosa) and Trichomonascus ciferrii (syn. Candida ciferrii).</title>
        <authorList>
            <person name="Mixao V."/>
            <person name="Saus E."/>
            <person name="Hansen A.P."/>
            <person name="Lass-Florl C."/>
            <person name="Gabaldon T."/>
        </authorList>
    </citation>
    <scope>NUCLEOTIDE SEQUENCE</scope>
    <source>
        <strain evidence="2">CBS 4856</strain>
    </source>
</reference>
<dbReference type="Proteomes" id="UP000761534">
    <property type="component" value="Unassembled WGS sequence"/>
</dbReference>
<sequence length="211" mass="23741">MVGGIKLWTSPGYCSLAVHICLREGEFSDVEIVLVSKNEDGCLMVGDEPLSKVNALAQVPAIQIDGGEIMIECPVINMYLQSLVPEKLYFPEGADRWRALAVQNFISSDLHQGIVFYFRPYVTPESKQKHLEYNVMKNFNHLNNLLQDGPFLFGSRPSIVDFYAYVVITWAFIKNIDISSLKNITAFGERIESRPAVRQALAEEGISPYFS</sequence>